<dbReference type="SUPFAM" id="SSF52242">
    <property type="entry name" value="Cobalamin (vitamin B12)-binding domain"/>
    <property type="match status" value="1"/>
</dbReference>
<evidence type="ECO:0000256" key="1">
    <source>
        <dbReference type="ARBA" id="ARBA00001966"/>
    </source>
</evidence>
<dbReference type="InterPro" id="IPR036724">
    <property type="entry name" value="Cobalamin-bd_sf"/>
</dbReference>
<dbReference type="InterPro" id="IPR051198">
    <property type="entry name" value="BchE-like"/>
</dbReference>
<dbReference type="InterPro" id="IPR058240">
    <property type="entry name" value="rSAM_sf"/>
</dbReference>
<proteinExistence type="predicted"/>
<keyword evidence="5" id="KW-0479">Metal-binding</keyword>
<keyword evidence="7" id="KW-0411">Iron-sulfur</keyword>
<dbReference type="SFLD" id="SFLDG01082">
    <property type="entry name" value="B12-binding_domain_containing"/>
    <property type="match status" value="1"/>
</dbReference>
<dbReference type="Proteomes" id="UP000178501">
    <property type="component" value="Unassembled WGS sequence"/>
</dbReference>
<evidence type="ECO:0000256" key="2">
    <source>
        <dbReference type="ARBA" id="ARBA00022603"/>
    </source>
</evidence>
<dbReference type="CDD" id="cd01335">
    <property type="entry name" value="Radical_SAM"/>
    <property type="match status" value="1"/>
</dbReference>
<comment type="caution">
    <text evidence="10">The sequence shown here is derived from an EMBL/GenBank/DDBJ whole genome shotgun (WGS) entry which is preliminary data.</text>
</comment>
<comment type="cofactor">
    <cofactor evidence="1">
        <name>[4Fe-4S] cluster</name>
        <dbReference type="ChEBI" id="CHEBI:49883"/>
    </cofactor>
</comment>
<dbReference type="Pfam" id="PF04055">
    <property type="entry name" value="Radical_SAM"/>
    <property type="match status" value="1"/>
</dbReference>
<keyword evidence="2" id="KW-0489">Methyltransferase</keyword>
<dbReference type="Gene3D" id="3.40.50.280">
    <property type="entry name" value="Cobalamin-binding domain"/>
    <property type="match status" value="1"/>
</dbReference>
<organism evidence="10 11">
    <name type="scientific">Candidatus Buchananbacteria bacterium RIFCSPHIGHO2_02_FULL_45_11b</name>
    <dbReference type="NCBI Taxonomy" id="1797541"/>
    <lineage>
        <taxon>Bacteria</taxon>
        <taxon>Candidatus Buchananiibacteriota</taxon>
    </lineage>
</organism>
<dbReference type="PANTHER" id="PTHR43409:SF7">
    <property type="entry name" value="BLL1977 PROTEIN"/>
    <property type="match status" value="1"/>
</dbReference>
<dbReference type="AlphaFoldDB" id="A0A1G1YDD2"/>
<dbReference type="GO" id="GO:0046872">
    <property type="term" value="F:metal ion binding"/>
    <property type="evidence" value="ECO:0007669"/>
    <property type="project" value="UniProtKB-KW"/>
</dbReference>
<accession>A0A1G1YDD2</accession>
<evidence type="ECO:0000256" key="3">
    <source>
        <dbReference type="ARBA" id="ARBA00022679"/>
    </source>
</evidence>
<evidence type="ECO:0000256" key="5">
    <source>
        <dbReference type="ARBA" id="ARBA00022723"/>
    </source>
</evidence>
<feature type="domain" description="B12-binding" evidence="8">
    <location>
        <begin position="17"/>
        <end position="150"/>
    </location>
</feature>
<dbReference type="SFLD" id="SFLDG01123">
    <property type="entry name" value="methyltransferase_(Class_B)"/>
    <property type="match status" value="1"/>
</dbReference>
<dbReference type="PROSITE" id="PS51332">
    <property type="entry name" value="B12_BINDING"/>
    <property type="match status" value="1"/>
</dbReference>
<protein>
    <submittedName>
        <fullName evidence="10">Uncharacterized protein</fullName>
    </submittedName>
</protein>
<dbReference type="SMART" id="SM00729">
    <property type="entry name" value="Elp3"/>
    <property type="match status" value="1"/>
</dbReference>
<dbReference type="InterPro" id="IPR006158">
    <property type="entry name" value="Cobalamin-bd"/>
</dbReference>
<dbReference type="Gene3D" id="3.80.30.20">
    <property type="entry name" value="tm_1862 like domain"/>
    <property type="match status" value="1"/>
</dbReference>
<dbReference type="GO" id="GO:0031419">
    <property type="term" value="F:cobalamin binding"/>
    <property type="evidence" value="ECO:0007669"/>
    <property type="project" value="InterPro"/>
</dbReference>
<keyword evidence="3" id="KW-0808">Transferase</keyword>
<evidence type="ECO:0000256" key="7">
    <source>
        <dbReference type="ARBA" id="ARBA00023014"/>
    </source>
</evidence>
<reference evidence="10 11" key="1">
    <citation type="journal article" date="2016" name="Nat. Commun.">
        <title>Thousands of microbial genomes shed light on interconnected biogeochemical processes in an aquifer system.</title>
        <authorList>
            <person name="Anantharaman K."/>
            <person name="Brown C.T."/>
            <person name="Hug L.A."/>
            <person name="Sharon I."/>
            <person name="Castelle C.J."/>
            <person name="Probst A.J."/>
            <person name="Thomas B.C."/>
            <person name="Singh A."/>
            <person name="Wilkins M.J."/>
            <person name="Karaoz U."/>
            <person name="Brodie E.L."/>
            <person name="Williams K.H."/>
            <person name="Hubbard S.S."/>
            <person name="Banfield J.F."/>
        </authorList>
    </citation>
    <scope>NUCLEOTIDE SEQUENCE [LARGE SCALE GENOMIC DNA]</scope>
</reference>
<dbReference type="SUPFAM" id="SSF102114">
    <property type="entry name" value="Radical SAM enzymes"/>
    <property type="match status" value="1"/>
</dbReference>
<feature type="domain" description="Radical SAM core" evidence="9">
    <location>
        <begin position="197"/>
        <end position="437"/>
    </location>
</feature>
<sequence length="470" mass="53898">MKIVLINPPLENIISSNVPAILEKGEDYLPPLGLMYVAAYLKKFTAHQIIILDCLVEKIDYPNLEKKIQEINPDIVGVTTLTFALIDVVKTLKIVKKINPGIRTVLGGPHVNIYPQETINLPEVDFIVLGEGEFTCKNLIDNIDNPENLKAVLGLVFKDKEKKIFNTGRQPLIKELDDLPFPARELTPYQKYSSVLSENKPVTTMFTSRGCPYNCLFCDRPHLGKVFRARSAKNVVDEMAECKKMGIKEIFIYDDTFTIDRQRVVDICAEIIKRNLNIFWDVRARVNTVDEELLKKMKAAGCKRIHYGVEAGNQKILDILRKGITLEMAKNAFAATKKAGLTTLAYFMIGSPTETEKEIKQTIKFAKKIKADFAHFAILTPFPATDVYALGLKEKVLPFDYWQKFASNPVVDFRPYFWEKEIKREELIRLLKKAYFSFYFRPKFILKQIIKLNNFQEFKKKARIALGLIK</sequence>
<dbReference type="GO" id="GO:0051539">
    <property type="term" value="F:4 iron, 4 sulfur cluster binding"/>
    <property type="evidence" value="ECO:0007669"/>
    <property type="project" value="UniProtKB-KW"/>
</dbReference>
<gene>
    <name evidence="10" type="ORF">A3J65_04495</name>
</gene>
<dbReference type="PROSITE" id="PS51918">
    <property type="entry name" value="RADICAL_SAM"/>
    <property type="match status" value="1"/>
</dbReference>
<dbReference type="EMBL" id="MHIK01000064">
    <property type="protein sequence ID" value="OGY50261.1"/>
    <property type="molecule type" value="Genomic_DNA"/>
</dbReference>
<dbReference type="GO" id="GO:0003824">
    <property type="term" value="F:catalytic activity"/>
    <property type="evidence" value="ECO:0007669"/>
    <property type="project" value="InterPro"/>
</dbReference>
<evidence type="ECO:0000313" key="11">
    <source>
        <dbReference type="Proteomes" id="UP000178501"/>
    </source>
</evidence>
<evidence type="ECO:0000256" key="6">
    <source>
        <dbReference type="ARBA" id="ARBA00023004"/>
    </source>
</evidence>
<dbReference type="Pfam" id="PF02310">
    <property type="entry name" value="B12-binding"/>
    <property type="match status" value="1"/>
</dbReference>
<dbReference type="SFLD" id="SFLDS00029">
    <property type="entry name" value="Radical_SAM"/>
    <property type="match status" value="1"/>
</dbReference>
<keyword evidence="4" id="KW-0949">S-adenosyl-L-methionine</keyword>
<evidence type="ECO:0000259" key="8">
    <source>
        <dbReference type="PROSITE" id="PS51332"/>
    </source>
</evidence>
<evidence type="ECO:0000256" key="4">
    <source>
        <dbReference type="ARBA" id="ARBA00022691"/>
    </source>
</evidence>
<dbReference type="PANTHER" id="PTHR43409">
    <property type="entry name" value="ANAEROBIC MAGNESIUM-PROTOPORPHYRIN IX MONOMETHYL ESTER CYCLASE-RELATED"/>
    <property type="match status" value="1"/>
</dbReference>
<dbReference type="InterPro" id="IPR007197">
    <property type="entry name" value="rSAM"/>
</dbReference>
<dbReference type="InterPro" id="IPR006638">
    <property type="entry name" value="Elp3/MiaA/NifB-like_rSAM"/>
</dbReference>
<dbReference type="InterPro" id="IPR034466">
    <property type="entry name" value="Methyltransferase_Class_B"/>
</dbReference>
<name>A0A1G1YDD2_9BACT</name>
<evidence type="ECO:0000313" key="10">
    <source>
        <dbReference type="EMBL" id="OGY50261.1"/>
    </source>
</evidence>
<keyword evidence="6" id="KW-0408">Iron</keyword>
<dbReference type="CDD" id="cd02068">
    <property type="entry name" value="radical_SAM_B12_BD"/>
    <property type="match status" value="1"/>
</dbReference>
<dbReference type="InterPro" id="IPR023404">
    <property type="entry name" value="rSAM_horseshoe"/>
</dbReference>
<evidence type="ECO:0000259" key="9">
    <source>
        <dbReference type="PROSITE" id="PS51918"/>
    </source>
</evidence>